<organism evidence="2 3">
    <name type="scientific">Georgenia muralis</name>
    <dbReference type="NCBI Taxonomy" id="154117"/>
    <lineage>
        <taxon>Bacteria</taxon>
        <taxon>Bacillati</taxon>
        <taxon>Actinomycetota</taxon>
        <taxon>Actinomycetes</taxon>
        <taxon>Micrococcales</taxon>
        <taxon>Bogoriellaceae</taxon>
        <taxon>Georgenia</taxon>
    </lineage>
</organism>
<dbReference type="OrthoDB" id="3748887at2"/>
<gene>
    <name evidence="2" type="ORF">EDD32_2810</name>
</gene>
<keyword evidence="1" id="KW-1133">Transmembrane helix</keyword>
<evidence type="ECO:0000313" key="3">
    <source>
        <dbReference type="Proteomes" id="UP000280726"/>
    </source>
</evidence>
<accession>A0A3N4Z7K3</accession>
<dbReference type="Proteomes" id="UP000280726">
    <property type="component" value="Unassembled WGS sequence"/>
</dbReference>
<feature type="transmembrane region" description="Helical" evidence="1">
    <location>
        <begin position="12"/>
        <end position="31"/>
    </location>
</feature>
<sequence length="84" mass="9218">MGWGWGMSAGGWIAMVVFWVALIALIVWAVVRVFPSAGKDEAGPRAETPQEILDRRFAAGELNVETYRSMQETLAAGQLGRRLP</sequence>
<reference evidence="2 3" key="1">
    <citation type="submission" date="2018-11" db="EMBL/GenBank/DDBJ databases">
        <title>Sequencing the genomes of 1000 actinobacteria strains.</title>
        <authorList>
            <person name="Klenk H.-P."/>
        </authorList>
    </citation>
    <scope>NUCLEOTIDE SEQUENCE [LARGE SCALE GENOMIC DNA]</scope>
    <source>
        <strain evidence="2 3">DSM 14418</strain>
    </source>
</reference>
<name>A0A3N4Z7K3_9MICO</name>
<proteinExistence type="predicted"/>
<dbReference type="AlphaFoldDB" id="A0A3N4Z7K3"/>
<comment type="caution">
    <text evidence="2">The sequence shown here is derived from an EMBL/GenBank/DDBJ whole genome shotgun (WGS) entry which is preliminary data.</text>
</comment>
<keyword evidence="1" id="KW-0812">Transmembrane</keyword>
<protein>
    <submittedName>
        <fullName evidence="2">Putative membrane protein</fullName>
    </submittedName>
</protein>
<evidence type="ECO:0000313" key="2">
    <source>
        <dbReference type="EMBL" id="RPF28287.1"/>
    </source>
</evidence>
<evidence type="ECO:0000256" key="1">
    <source>
        <dbReference type="SAM" id="Phobius"/>
    </source>
</evidence>
<keyword evidence="1" id="KW-0472">Membrane</keyword>
<keyword evidence="3" id="KW-1185">Reference proteome</keyword>
<dbReference type="EMBL" id="RKRA01000001">
    <property type="protein sequence ID" value="RPF28287.1"/>
    <property type="molecule type" value="Genomic_DNA"/>
</dbReference>